<protein>
    <submittedName>
        <fullName evidence="1">Uncharacterized protein</fullName>
    </submittedName>
</protein>
<evidence type="ECO:0000313" key="2">
    <source>
        <dbReference type="Proteomes" id="UP000509548"/>
    </source>
</evidence>
<gene>
    <name evidence="1" type="ORF">A9O66_03970</name>
</gene>
<proteinExistence type="predicted"/>
<dbReference type="EMBL" id="CP015958">
    <property type="protein sequence ID" value="QLB61614.1"/>
    <property type="molecule type" value="Genomic_DNA"/>
</dbReference>
<reference evidence="1 2" key="1">
    <citation type="journal article" date="2014" name="Genome Announc.">
        <title>Draft Genome Sequence of the Haloacid-Degrading Burkholderia caribensis Strain MBA4.</title>
        <authorList>
            <person name="Pan Y."/>
            <person name="Kong K.F."/>
            <person name="Tsang J.S."/>
        </authorList>
    </citation>
    <scope>NUCLEOTIDE SEQUENCE [LARGE SCALE GENOMIC DNA]</scope>
    <source>
        <strain evidence="1 2">852011</strain>
    </source>
</reference>
<sequence length="105" mass="11440">MMSEIRKLNVGLVSRSMFFEVHGLADPDASRSGLIDTMARLSVVANPCRTRESRESRGGLSVVSRDMSTSLASLSLPLGERLARLETRDGHNGALRRLIQAGRST</sequence>
<dbReference type="Proteomes" id="UP000509548">
    <property type="component" value="Chromosome 1"/>
</dbReference>
<organism evidence="1 2">
    <name type="scientific">Paraburkholderia caribensis</name>
    <dbReference type="NCBI Taxonomy" id="75105"/>
    <lineage>
        <taxon>Bacteria</taxon>
        <taxon>Pseudomonadati</taxon>
        <taxon>Pseudomonadota</taxon>
        <taxon>Betaproteobacteria</taxon>
        <taxon>Burkholderiales</taxon>
        <taxon>Burkholderiaceae</taxon>
        <taxon>Paraburkholderia</taxon>
    </lineage>
</organism>
<evidence type="ECO:0000313" key="1">
    <source>
        <dbReference type="EMBL" id="QLB61614.1"/>
    </source>
</evidence>
<name>A0A9Q6RZ84_9BURK</name>
<accession>A0A9Q6RZ84</accession>
<dbReference type="AlphaFoldDB" id="A0A9Q6RZ84"/>